<feature type="transmembrane region" description="Helical" evidence="1">
    <location>
        <begin position="125"/>
        <end position="144"/>
    </location>
</feature>
<dbReference type="RefSeq" id="WP_036944573.1">
    <property type="nucleotide sequence ID" value="NZ_JQKC01000032.1"/>
</dbReference>
<organism evidence="2 3">
    <name type="scientific">Pseudobacteroides cellulosolvens ATCC 35603 = DSM 2933</name>
    <dbReference type="NCBI Taxonomy" id="398512"/>
    <lineage>
        <taxon>Bacteria</taxon>
        <taxon>Bacillati</taxon>
        <taxon>Bacillota</taxon>
        <taxon>Clostridia</taxon>
        <taxon>Eubacteriales</taxon>
        <taxon>Oscillospiraceae</taxon>
        <taxon>Pseudobacteroides</taxon>
    </lineage>
</organism>
<dbReference type="PANTHER" id="PTHR37305">
    <property type="entry name" value="INTEGRAL MEMBRANE PROTEIN-RELATED"/>
    <property type="match status" value="1"/>
</dbReference>
<feature type="transmembrane region" description="Helical" evidence="1">
    <location>
        <begin position="15"/>
        <end position="36"/>
    </location>
</feature>
<dbReference type="GO" id="GO:0140359">
    <property type="term" value="F:ABC-type transporter activity"/>
    <property type="evidence" value="ECO:0007669"/>
    <property type="project" value="InterPro"/>
</dbReference>
<evidence type="ECO:0000256" key="1">
    <source>
        <dbReference type="SAM" id="Phobius"/>
    </source>
</evidence>
<gene>
    <name evidence="2" type="ORF">Bccel_2791</name>
</gene>
<feature type="transmembrane region" description="Helical" evidence="1">
    <location>
        <begin position="238"/>
        <end position="258"/>
    </location>
</feature>
<dbReference type="OrthoDB" id="9800309at2"/>
<protein>
    <recommendedName>
        <fullName evidence="4">ABC-2 type transporter</fullName>
    </recommendedName>
</protein>
<dbReference type="Pfam" id="PF12679">
    <property type="entry name" value="ABC2_membrane_2"/>
    <property type="match status" value="1"/>
</dbReference>
<keyword evidence="1" id="KW-0472">Membrane</keyword>
<reference evidence="3" key="1">
    <citation type="submission" date="2015-07" db="EMBL/GenBank/DDBJ databases">
        <title>Near-Complete Genome Sequence of the Cellulolytic Bacterium Bacteroides (Pseudobacteroides) cellulosolvens ATCC 35603.</title>
        <authorList>
            <person name="Dassa B."/>
            <person name="Utturkar S.M."/>
            <person name="Klingeman D.M."/>
            <person name="Hurt R.A."/>
            <person name="Keller M."/>
            <person name="Xu J."/>
            <person name="Reddy Y.H.K."/>
            <person name="Borovok I."/>
            <person name="Grinberg I.R."/>
            <person name="Lamed R."/>
            <person name="Zhivin O."/>
            <person name="Bayer E.A."/>
            <person name="Brown S.D."/>
        </authorList>
    </citation>
    <scope>NUCLEOTIDE SEQUENCE [LARGE SCALE GENOMIC DNA]</scope>
    <source>
        <strain evidence="3">DSM 2933</strain>
    </source>
</reference>
<feature type="transmembrane region" description="Helical" evidence="1">
    <location>
        <begin position="71"/>
        <end position="95"/>
    </location>
</feature>
<name>A0A0L6JP86_9FIRM</name>
<feature type="transmembrane region" description="Helical" evidence="1">
    <location>
        <begin position="188"/>
        <end position="208"/>
    </location>
</feature>
<evidence type="ECO:0000313" key="2">
    <source>
        <dbReference type="EMBL" id="KNY27520.1"/>
    </source>
</evidence>
<feature type="transmembrane region" description="Helical" evidence="1">
    <location>
        <begin position="156"/>
        <end position="181"/>
    </location>
</feature>
<dbReference type="GO" id="GO:0005886">
    <property type="term" value="C:plasma membrane"/>
    <property type="evidence" value="ECO:0007669"/>
    <property type="project" value="UniProtKB-SubCell"/>
</dbReference>
<dbReference type="PANTHER" id="PTHR37305:SF1">
    <property type="entry name" value="MEMBRANE PROTEIN"/>
    <property type="match status" value="1"/>
</dbReference>
<keyword evidence="3" id="KW-1185">Reference proteome</keyword>
<keyword evidence="1" id="KW-1133">Transmembrane helix</keyword>
<sequence precursor="true">MTIFLRELKRNRKGFIIWTLCLVLSNVGMMLMYPTFANQSREYQELMKKFPKELLEGLGMDKLNFGQILDYFAYIFLYIMLFGAAYAMILGSSIISREENEKTIEFLLAKPVTRNGIITQKIMTVLFYITLLNVIFGVVDFITFEAIKKSDYSMETFILLHLGFYLLQLTFAAVGLFISIFVTKAKAIYPVVFGAVLGTFFVNIASAVSDKLANLKYITPFKYVNPSNIVDKNLIDSVYLAIMIIVIILSVVLTYVVYNRKNISV</sequence>
<dbReference type="AlphaFoldDB" id="A0A0L6JP86"/>
<evidence type="ECO:0008006" key="4">
    <source>
        <dbReference type="Google" id="ProtNLM"/>
    </source>
</evidence>
<dbReference type="EMBL" id="LGTC01000001">
    <property type="protein sequence ID" value="KNY27520.1"/>
    <property type="molecule type" value="Genomic_DNA"/>
</dbReference>
<comment type="caution">
    <text evidence="2">The sequence shown here is derived from an EMBL/GenBank/DDBJ whole genome shotgun (WGS) entry which is preliminary data.</text>
</comment>
<dbReference type="STRING" id="398512.Bccel_2791"/>
<dbReference type="Proteomes" id="UP000036923">
    <property type="component" value="Unassembled WGS sequence"/>
</dbReference>
<proteinExistence type="predicted"/>
<keyword evidence="1" id="KW-0812">Transmembrane</keyword>
<evidence type="ECO:0000313" key="3">
    <source>
        <dbReference type="Proteomes" id="UP000036923"/>
    </source>
</evidence>
<accession>A0A0L6JP86</accession>
<dbReference type="eggNOG" id="COG1277">
    <property type="taxonomic scope" value="Bacteria"/>
</dbReference>